<comment type="caution">
    <text evidence="2">The sequence shown here is derived from an EMBL/GenBank/DDBJ whole genome shotgun (WGS) entry which is preliminary data.</text>
</comment>
<dbReference type="Gene3D" id="3.40.50.10490">
    <property type="entry name" value="Glucose-6-phosphate isomerase like protein, domain 1"/>
    <property type="match status" value="1"/>
</dbReference>
<sequence>MLKIFTTQLAGIFSRIQDKESDAIEDGARLLAQAAVSGHSIYLYGANEMQGILCEAELGSEPLPSVKAFPETAEAITESDRVLMFCSGPGTAGEQALAEELYEKGVGLVCVSPIVKDQPGIEAFCDVHIDSKLKMPLLPDEDGTRYGFPSLMTGLYVYHALSFTLKEMLQEYA</sequence>
<proteinExistence type="predicted"/>
<dbReference type="OrthoDB" id="2737584at2"/>
<dbReference type="AlphaFoldDB" id="A0A150F4N0"/>
<dbReference type="RefSeq" id="WP_061522508.1">
    <property type="nucleotide sequence ID" value="NZ_JARLZY010000023.1"/>
</dbReference>
<name>A0A150F4N0_9BACI</name>
<gene>
    <name evidence="2" type="ORF">AXI58_01180</name>
</gene>
<dbReference type="InterPro" id="IPR019676">
    <property type="entry name" value="DUF2529"/>
</dbReference>
<keyword evidence="3" id="KW-1185">Reference proteome</keyword>
<dbReference type="STRING" id="1793963.AXI58_01180"/>
<evidence type="ECO:0000259" key="1">
    <source>
        <dbReference type="Pfam" id="PF10740"/>
    </source>
</evidence>
<feature type="domain" description="DUF2529" evidence="1">
    <location>
        <begin position="1"/>
        <end position="169"/>
    </location>
</feature>
<evidence type="ECO:0000313" key="3">
    <source>
        <dbReference type="Proteomes" id="UP000075430"/>
    </source>
</evidence>
<organism evidence="2 3">
    <name type="scientific">Bacillus nakamurai</name>
    <dbReference type="NCBI Taxonomy" id="1793963"/>
    <lineage>
        <taxon>Bacteria</taxon>
        <taxon>Bacillati</taxon>
        <taxon>Bacillota</taxon>
        <taxon>Bacilli</taxon>
        <taxon>Bacillales</taxon>
        <taxon>Bacillaceae</taxon>
        <taxon>Bacillus</taxon>
    </lineage>
</organism>
<evidence type="ECO:0000313" key="2">
    <source>
        <dbReference type="EMBL" id="KXZ17038.1"/>
    </source>
</evidence>
<reference evidence="3" key="1">
    <citation type="submission" date="2016-02" db="EMBL/GenBank/DDBJ databases">
        <authorList>
            <person name="Dunlap C."/>
        </authorList>
    </citation>
    <scope>NUCLEOTIDE SEQUENCE [LARGE SCALE GENOMIC DNA]</scope>
    <source>
        <strain evidence="3">NRRL B-41092</strain>
    </source>
</reference>
<accession>A0A150F4N0</accession>
<dbReference type="EMBL" id="LSBA01000023">
    <property type="protein sequence ID" value="KXZ17038.1"/>
    <property type="molecule type" value="Genomic_DNA"/>
</dbReference>
<dbReference type="Proteomes" id="UP000075430">
    <property type="component" value="Unassembled WGS sequence"/>
</dbReference>
<protein>
    <recommendedName>
        <fullName evidence="1">DUF2529 domain-containing protein</fullName>
    </recommendedName>
</protein>
<dbReference type="Pfam" id="PF10740">
    <property type="entry name" value="DUF2529"/>
    <property type="match status" value="1"/>
</dbReference>